<feature type="compositionally biased region" description="Basic and acidic residues" evidence="1">
    <location>
        <begin position="359"/>
        <end position="368"/>
    </location>
</feature>
<dbReference type="Proteomes" id="UP000216725">
    <property type="component" value="Unassembled WGS sequence"/>
</dbReference>
<feature type="compositionally biased region" description="Polar residues" evidence="1">
    <location>
        <begin position="334"/>
        <end position="352"/>
    </location>
</feature>
<dbReference type="SUPFAM" id="SSF159659">
    <property type="entry name" value="Cgl1923-like"/>
    <property type="match status" value="1"/>
</dbReference>
<gene>
    <name evidence="2" type="ORF">PSRA_1668</name>
</gene>
<dbReference type="AlphaFoldDB" id="A0A261ER47"/>
<dbReference type="Gene3D" id="3.40.50.10900">
    <property type="entry name" value="PAC-like subunit"/>
    <property type="match status" value="1"/>
</dbReference>
<protein>
    <submittedName>
        <fullName evidence="2">PAC2 family</fullName>
    </submittedName>
</protein>
<comment type="caution">
    <text evidence="2">The sequence shown here is derived from an EMBL/GenBank/DDBJ whole genome shotgun (WGS) entry which is preliminary data.</text>
</comment>
<organism evidence="2 3">
    <name type="scientific">Pseudoscardovia radai</name>
    <dbReference type="NCBI Taxonomy" id="987066"/>
    <lineage>
        <taxon>Bacteria</taxon>
        <taxon>Bacillati</taxon>
        <taxon>Actinomycetota</taxon>
        <taxon>Actinomycetes</taxon>
        <taxon>Bifidobacteriales</taxon>
        <taxon>Bifidobacteriaceae</taxon>
        <taxon>Pseudoscardovia</taxon>
    </lineage>
</organism>
<dbReference type="RefSeq" id="WP_094661463.1">
    <property type="nucleotide sequence ID" value="NZ_MWWR01000020.1"/>
</dbReference>
<dbReference type="InterPro" id="IPR019151">
    <property type="entry name" value="Proteasome_assmbl_chaperone_2"/>
</dbReference>
<name>A0A261ER47_9BIFI</name>
<sequence>MYTDTDAGTAGSDAAMQPDREFVFVAALGGWSDASYATSDLAQHLVDSYDGIEAMRLCSCKYYDFQQNRPMVASIGGERHLMWPESVIYRLDVSDTLSLLLLTGSEPNLYWEDYCTRCLDVAQRYNCSRVITLGSMLDDCTHTRALPFMARRCSRRADGSLYVPATGGADEYTGPVGVDVVLAMTAIDAGIPADTLLISVPRYMEAEDCPQASLDLLRSLSRELGVRLEEGDLPARADDWHKRGDVMTHVNPQLAKRVALLERRMDLSDVVSRTVRQTGFGQYPEACDQLVRETEKFLLDVQLRNVNLRTADGTIDAHAIAEIRTRTFGPVNAPKTNPPQNSAPTNSATTGSAPAHGAPETHDSEAGQKPKPNSEPPKNR</sequence>
<evidence type="ECO:0000313" key="2">
    <source>
        <dbReference type="EMBL" id="OZG49327.1"/>
    </source>
</evidence>
<evidence type="ECO:0000313" key="3">
    <source>
        <dbReference type="Proteomes" id="UP000216725"/>
    </source>
</evidence>
<dbReference type="InterPro" id="IPR038389">
    <property type="entry name" value="PSMG2_sf"/>
</dbReference>
<evidence type="ECO:0000256" key="1">
    <source>
        <dbReference type="SAM" id="MobiDB-lite"/>
    </source>
</evidence>
<feature type="region of interest" description="Disordered" evidence="1">
    <location>
        <begin position="328"/>
        <end position="380"/>
    </location>
</feature>
<reference evidence="2 3" key="1">
    <citation type="journal article" date="2017" name="BMC Genomics">
        <title>Comparative genomic and phylogenomic analyses of the Bifidobacteriaceae family.</title>
        <authorList>
            <person name="Lugli G.A."/>
            <person name="Milani C."/>
            <person name="Turroni F."/>
            <person name="Duranti S."/>
            <person name="Mancabelli L."/>
            <person name="Mangifesta M."/>
            <person name="Ferrario C."/>
            <person name="Modesto M."/>
            <person name="Mattarelli P."/>
            <person name="Jiri K."/>
            <person name="van Sinderen D."/>
            <person name="Ventura M."/>
        </authorList>
    </citation>
    <scope>NUCLEOTIDE SEQUENCE [LARGE SCALE GENOMIC DNA]</scope>
    <source>
        <strain evidence="2 3">DSM 24742</strain>
    </source>
</reference>
<keyword evidence="3" id="KW-1185">Reference proteome</keyword>
<dbReference type="EMBL" id="MWWR01000020">
    <property type="protein sequence ID" value="OZG49327.1"/>
    <property type="molecule type" value="Genomic_DNA"/>
</dbReference>
<dbReference type="OrthoDB" id="150941at2"/>
<dbReference type="Pfam" id="PF09754">
    <property type="entry name" value="PAC2"/>
    <property type="match status" value="1"/>
</dbReference>
<accession>A0A261ER47</accession>
<proteinExistence type="predicted"/>